<dbReference type="PANTHER" id="PTHR40446">
    <property type="entry name" value="N-ACETYLGLUCOSAMINE-1-PHOSPHODIESTER ALPHA-N-ACETYLGLUCOSAMINIDASE"/>
    <property type="match status" value="1"/>
</dbReference>
<evidence type="ECO:0000259" key="3">
    <source>
        <dbReference type="Pfam" id="PF09992"/>
    </source>
</evidence>
<organism evidence="4 5">
    <name type="scientific">Actinacidiphila alni</name>
    <dbReference type="NCBI Taxonomy" id="380248"/>
    <lineage>
        <taxon>Bacteria</taxon>
        <taxon>Bacillati</taxon>
        <taxon>Actinomycetota</taxon>
        <taxon>Actinomycetes</taxon>
        <taxon>Kitasatosporales</taxon>
        <taxon>Streptomycetaceae</taxon>
        <taxon>Actinacidiphila</taxon>
    </lineage>
</organism>
<dbReference type="Gene3D" id="2.60.40.1080">
    <property type="match status" value="1"/>
</dbReference>
<dbReference type="InterPro" id="IPR004843">
    <property type="entry name" value="Calcineurin-like_PHP"/>
</dbReference>
<dbReference type="STRING" id="380248.SAMN05216251_10278"/>
<feature type="region of interest" description="Disordered" evidence="1">
    <location>
        <begin position="1"/>
        <end position="21"/>
    </location>
</feature>
<dbReference type="Proteomes" id="UP000199323">
    <property type="component" value="Unassembled WGS sequence"/>
</dbReference>
<dbReference type="InterPro" id="IPR006311">
    <property type="entry name" value="TAT_signal"/>
</dbReference>
<feature type="compositionally biased region" description="Basic and acidic residues" evidence="1">
    <location>
        <begin position="1"/>
        <end position="15"/>
    </location>
</feature>
<dbReference type="AlphaFoldDB" id="A0A1I1YL66"/>
<keyword evidence="5" id="KW-1185">Reference proteome</keyword>
<evidence type="ECO:0000313" key="4">
    <source>
        <dbReference type="EMBL" id="SFE20286.1"/>
    </source>
</evidence>
<protein>
    <submittedName>
        <fullName evidence="4">3',5'-cyclic AMP phosphodiesterase CpdA</fullName>
    </submittedName>
</protein>
<gene>
    <name evidence="4" type="ORF">SAMN05216251_10278</name>
</gene>
<evidence type="ECO:0000313" key="5">
    <source>
        <dbReference type="Proteomes" id="UP000199323"/>
    </source>
</evidence>
<dbReference type="RefSeq" id="WP_093711812.1">
    <property type="nucleotide sequence ID" value="NZ_FONG01000002.1"/>
</dbReference>
<feature type="compositionally biased region" description="Low complexity" evidence="1">
    <location>
        <begin position="46"/>
        <end position="62"/>
    </location>
</feature>
<proteinExistence type="predicted"/>
<dbReference type="Pfam" id="PF00149">
    <property type="entry name" value="Metallophos"/>
    <property type="match status" value="1"/>
</dbReference>
<dbReference type="InterPro" id="IPR029052">
    <property type="entry name" value="Metallo-depent_PP-like"/>
</dbReference>
<sequence>MENEKRDQKSDRNSDRYGAAPGITRRGLIVGAVAAGITATAGTASAEAAGPAGPEGAGNTPAFAPATAQETGEFRPPRYQLTVPGESLVADRTDHPVAPGIVLTSFDTFGRTGWTRVHVLNADLGDSSVGVELIADTVSDPRPLAQAANGVHAVAAVNGDYFDITETYAAEGPEIQDGRLRKGTSAHATVAAIGADRVARLADLVLTGTVTVAGVQRPLAALNSPSVPADGVAAYTPLWGGGHRTLIQDPGPYTELVVADGKITAVNGQLTDTAVPVGGLIVLGRGAAAAQLAAAKPGDAVTVDFAPRTDAPVALRTALGSGEVLVRGGTAVDFPPSTGNDAPKPRTAIAWTDGGHRLLLVAIDGSANFSAGLSFDDTAKLLVRLGATEAFMLDGGGSTEIVARTPGDTGAGVINTPSDGNERPVPNAVGLFANRKGSGRLRGLDVRPRADRVVPGLTVDIDAAGYDETWAPVPVDAEHPVRWSTSPGSLGKAADGVFRAKKPGAGTLRARTGDARGEHAMRVVGDLHRLEFSERTVTIDPGATATVGLVGHDADGFGAPVAPRDVTLAYDKAVIDVAADDDGNLRITGAAGAGGKATALTATVQGVSNRLPVTVGLTDVSLAEFEPGENWTALAARGTASVAFVPAADRPGAAAGNQALRLTYDFTGQTSTSAAYAVAGDGPLTLPTGTKRLALWVNGDGRNHWLRAMISSQGTTNVPFTFATVVDWTGWRRVVGDIPAGYSEPLTLLRVYLAETSQTNKNAGRLDLDGLAAQVGQQPDTSRAPQPDPYVVEQGGVPDKRWTFAVLSDLHISAAAGLDSFSGRQAVTALGQAVASGPDFLLINGDFVDNNTPDDFALANGLLHDHVPADLPVYWTPGNHEAGLSATGGLDNFLALTGRPNKQVFDHNGTRFVLLDSHTGDMRTSDWDQVLLLQRELAKAATDRSVTGVVVSFHHPLQDPSGAGASQLSDKLEAGLLQRWLADFRETSGKPVALFTGHAHTASVTRADGVLDVTTPAVGKTPYSSPDQGGFFGWMHVGVDPRPARIRAGEPSPRTRDWLRAESRPLIDGIELTAPADLPVGSATTLAATGITSEFGLRFPLRFPATVTWSGDPSLAIVASPADAKTAGRKSRTLAVLDLSTTTLTAVRRGTVTVTVTSGGLTKSAEITLTS</sequence>
<reference evidence="4 5" key="1">
    <citation type="submission" date="2016-10" db="EMBL/GenBank/DDBJ databases">
        <authorList>
            <person name="de Groot N.N."/>
        </authorList>
    </citation>
    <scope>NUCLEOTIDE SEQUENCE [LARGE SCALE GENOMIC DNA]</scope>
    <source>
        <strain evidence="4 5">CGMCC 4.3510</strain>
    </source>
</reference>
<feature type="region of interest" description="Disordered" evidence="1">
    <location>
        <begin position="46"/>
        <end position="79"/>
    </location>
</feature>
<dbReference type="OrthoDB" id="9809781at2"/>
<evidence type="ECO:0000256" key="1">
    <source>
        <dbReference type="SAM" id="MobiDB-lite"/>
    </source>
</evidence>
<dbReference type="InterPro" id="IPR018711">
    <property type="entry name" value="NAGPA"/>
</dbReference>
<dbReference type="EMBL" id="FONG01000002">
    <property type="protein sequence ID" value="SFE20286.1"/>
    <property type="molecule type" value="Genomic_DNA"/>
</dbReference>
<dbReference type="SUPFAM" id="SSF56300">
    <property type="entry name" value="Metallo-dependent phosphatases"/>
    <property type="match status" value="1"/>
</dbReference>
<dbReference type="Gene3D" id="3.60.21.10">
    <property type="match status" value="1"/>
</dbReference>
<dbReference type="PANTHER" id="PTHR40446:SF2">
    <property type="entry name" value="N-ACETYLGLUCOSAMINE-1-PHOSPHODIESTER ALPHA-N-ACETYLGLUCOSAMINIDASE"/>
    <property type="match status" value="1"/>
</dbReference>
<name>A0A1I1YL66_9ACTN</name>
<evidence type="ECO:0000259" key="2">
    <source>
        <dbReference type="Pfam" id="PF00149"/>
    </source>
</evidence>
<dbReference type="GO" id="GO:0016787">
    <property type="term" value="F:hydrolase activity"/>
    <property type="evidence" value="ECO:0007669"/>
    <property type="project" value="InterPro"/>
</dbReference>
<dbReference type="Pfam" id="PF09992">
    <property type="entry name" value="NAGPA"/>
    <property type="match status" value="1"/>
</dbReference>
<dbReference type="PROSITE" id="PS51318">
    <property type="entry name" value="TAT"/>
    <property type="match status" value="1"/>
</dbReference>
<feature type="domain" description="Calcineurin-like phosphoesterase" evidence="2">
    <location>
        <begin position="803"/>
        <end position="1001"/>
    </location>
</feature>
<feature type="domain" description="Phosphodiester glycosidase" evidence="3">
    <location>
        <begin position="261"/>
        <end position="432"/>
    </location>
</feature>
<accession>A0A1I1YL66</accession>